<comment type="caution">
    <text evidence="3">The sequence shown here is derived from an EMBL/GenBank/DDBJ whole genome shotgun (WGS) entry which is preliminary data.</text>
</comment>
<dbReference type="Proteomes" id="UP000567179">
    <property type="component" value="Unassembled WGS sequence"/>
</dbReference>
<feature type="region of interest" description="Disordered" evidence="1">
    <location>
        <begin position="356"/>
        <end position="379"/>
    </location>
</feature>
<feature type="transmembrane region" description="Helical" evidence="2">
    <location>
        <begin position="27"/>
        <end position="51"/>
    </location>
</feature>
<feature type="region of interest" description="Disordered" evidence="1">
    <location>
        <begin position="119"/>
        <end position="168"/>
    </location>
</feature>
<evidence type="ECO:0000313" key="4">
    <source>
        <dbReference type="Proteomes" id="UP000567179"/>
    </source>
</evidence>
<dbReference type="AlphaFoldDB" id="A0A8H5B9I9"/>
<feature type="compositionally biased region" description="Polar residues" evidence="1">
    <location>
        <begin position="86"/>
        <end position="96"/>
    </location>
</feature>
<protein>
    <submittedName>
        <fullName evidence="3">Uncharacterized protein</fullName>
    </submittedName>
</protein>
<dbReference type="EMBL" id="JAACJJ010000031">
    <property type="protein sequence ID" value="KAF5318112.1"/>
    <property type="molecule type" value="Genomic_DNA"/>
</dbReference>
<evidence type="ECO:0000256" key="2">
    <source>
        <dbReference type="SAM" id="Phobius"/>
    </source>
</evidence>
<organism evidence="3 4">
    <name type="scientific">Psilocybe cf. subviscida</name>
    <dbReference type="NCBI Taxonomy" id="2480587"/>
    <lineage>
        <taxon>Eukaryota</taxon>
        <taxon>Fungi</taxon>
        <taxon>Dikarya</taxon>
        <taxon>Basidiomycota</taxon>
        <taxon>Agaricomycotina</taxon>
        <taxon>Agaricomycetes</taxon>
        <taxon>Agaricomycetidae</taxon>
        <taxon>Agaricales</taxon>
        <taxon>Agaricineae</taxon>
        <taxon>Strophariaceae</taxon>
        <taxon>Psilocybe</taxon>
    </lineage>
</organism>
<sequence>MTSTEAEAYSLGGLEAREIPRIGGTSAGFVVLIVLLILVIFAAGGGIIYLLREDGQPSSAQGQWQARRRIGRFQGSANDEDEETRGTYQRQGSSDSAPHDGGSNSGWAASIKQLFWKAQRNSKPRHQSGGMMPSSDSTFSPQGPMRRYSSNPAPPGRQQGWMQAASESDWDLRHNAAQGAGSGENNNLRMVERRQTDSPLMGGSSPQSSYFAGGGPAYPYSASRMTTSESISSVVRFDDSVNLPVRHGSIGGGPTAAPSILSGRYFASPTTSPTGSSTALPLASPTSLSRSASPVHLSHTIVSSAPSSSSHGATTTTTTRPAQQKLPSRMTMTSASEVSLARSESYPSHEYVLANHSPFPAPSPSIRTFGSGSRFVEGL</sequence>
<keyword evidence="2" id="KW-0812">Transmembrane</keyword>
<feature type="region of interest" description="Disordered" evidence="1">
    <location>
        <begin position="73"/>
        <end position="104"/>
    </location>
</feature>
<feature type="compositionally biased region" description="Low complexity" evidence="1">
    <location>
        <begin position="298"/>
        <end position="319"/>
    </location>
</feature>
<feature type="compositionally biased region" description="Polar residues" evidence="1">
    <location>
        <begin position="320"/>
        <end position="337"/>
    </location>
</feature>
<name>A0A8H5B9I9_9AGAR</name>
<accession>A0A8H5B9I9</accession>
<evidence type="ECO:0000256" key="1">
    <source>
        <dbReference type="SAM" id="MobiDB-lite"/>
    </source>
</evidence>
<keyword evidence="2" id="KW-0472">Membrane</keyword>
<keyword evidence="2" id="KW-1133">Transmembrane helix</keyword>
<gene>
    <name evidence="3" type="ORF">D9619_012267</name>
</gene>
<keyword evidence="4" id="KW-1185">Reference proteome</keyword>
<evidence type="ECO:0000313" key="3">
    <source>
        <dbReference type="EMBL" id="KAF5318112.1"/>
    </source>
</evidence>
<feature type="region of interest" description="Disordered" evidence="1">
    <location>
        <begin position="268"/>
        <end position="341"/>
    </location>
</feature>
<reference evidence="3 4" key="1">
    <citation type="journal article" date="2020" name="ISME J.">
        <title>Uncovering the hidden diversity of litter-decomposition mechanisms in mushroom-forming fungi.</title>
        <authorList>
            <person name="Floudas D."/>
            <person name="Bentzer J."/>
            <person name="Ahren D."/>
            <person name="Johansson T."/>
            <person name="Persson P."/>
            <person name="Tunlid A."/>
        </authorList>
    </citation>
    <scope>NUCLEOTIDE SEQUENCE [LARGE SCALE GENOMIC DNA]</scope>
    <source>
        <strain evidence="3 4">CBS 101986</strain>
    </source>
</reference>
<proteinExistence type="predicted"/>
<feature type="compositionally biased region" description="Low complexity" evidence="1">
    <location>
        <begin position="268"/>
        <end position="278"/>
    </location>
</feature>